<gene>
    <name evidence="3" type="ORF">Vafri_8847</name>
</gene>
<sequence>MAALGAAAFRSGITTLHSTRGWLCSLLVSNVDPHGWVAGFRMCRRQHIMPERQSTTVVPEAILRELRDINSFLTADSRLDGRRRSSLQLSAQSLPAPLPPHDIESGLPSLVAHVRPKEGMARCAVKWLRRAGRVPGQVHSLMGSPGPGGRRVWEVNLHFDENDLARMVRSFGRNGCTARVLQLKLIRPSAATSTSPSTNKAEPASSKTRNSSSGSSVGSSCNNSSSSSSNGAGAADDEVLGMVRVKPVRVHVNAVTQRLEGIELLYCPADRVVLVDVPIRLVNDEMAPGVRKGGWMSMFKRTVRYKALGNAIPPFIELNVRHMDLDQDLLVRDLPIPPGTKIYEKNFNAPVVRCTTDVGKD</sequence>
<protein>
    <recommendedName>
        <fullName evidence="2">Large ribosomal subunit protein bL25 beta domain-containing protein</fullName>
    </recommendedName>
</protein>
<comment type="caution">
    <text evidence="3">The sequence shown here is derived from an EMBL/GenBank/DDBJ whole genome shotgun (WGS) entry which is preliminary data.</text>
</comment>
<evidence type="ECO:0000256" key="1">
    <source>
        <dbReference type="SAM" id="MobiDB-lite"/>
    </source>
</evidence>
<evidence type="ECO:0000313" key="3">
    <source>
        <dbReference type="EMBL" id="GIL53178.1"/>
    </source>
</evidence>
<dbReference type="InterPro" id="IPR011035">
    <property type="entry name" value="Ribosomal_bL25/Gln-tRNA_synth"/>
</dbReference>
<dbReference type="Gene3D" id="2.170.120.20">
    <property type="entry name" value="Ribosomal protein L25, beta domain"/>
    <property type="match status" value="1"/>
</dbReference>
<dbReference type="EMBL" id="BNCO01000014">
    <property type="protein sequence ID" value="GIL53178.1"/>
    <property type="molecule type" value="Genomic_DNA"/>
</dbReference>
<proteinExistence type="predicted"/>
<dbReference type="GO" id="GO:0003735">
    <property type="term" value="F:structural constituent of ribosome"/>
    <property type="evidence" value="ECO:0007669"/>
    <property type="project" value="InterPro"/>
</dbReference>
<dbReference type="AlphaFoldDB" id="A0A8J4EZ55"/>
<evidence type="ECO:0000313" key="4">
    <source>
        <dbReference type="Proteomes" id="UP000747399"/>
    </source>
</evidence>
<dbReference type="Pfam" id="PF14693">
    <property type="entry name" value="Ribosomal_TL5_C"/>
    <property type="match status" value="1"/>
</dbReference>
<dbReference type="PANTHER" id="PTHR33284">
    <property type="entry name" value="RIBOSOMAL PROTEIN L25/GLN-TRNA SYNTHETASE, ANTI-CODON-BINDING DOMAIN-CONTAINING PROTEIN"/>
    <property type="match status" value="1"/>
</dbReference>
<dbReference type="GO" id="GO:0008097">
    <property type="term" value="F:5S rRNA binding"/>
    <property type="evidence" value="ECO:0007669"/>
    <property type="project" value="TreeGrafter"/>
</dbReference>
<dbReference type="GO" id="GO:0006412">
    <property type="term" value="P:translation"/>
    <property type="evidence" value="ECO:0007669"/>
    <property type="project" value="InterPro"/>
</dbReference>
<dbReference type="Proteomes" id="UP000747399">
    <property type="component" value="Unassembled WGS sequence"/>
</dbReference>
<accession>A0A8J4EZ55</accession>
<feature type="region of interest" description="Disordered" evidence="1">
    <location>
        <begin position="189"/>
        <end position="234"/>
    </location>
</feature>
<dbReference type="GO" id="GO:0022625">
    <property type="term" value="C:cytosolic large ribosomal subunit"/>
    <property type="evidence" value="ECO:0007669"/>
    <property type="project" value="TreeGrafter"/>
</dbReference>
<reference evidence="3" key="1">
    <citation type="journal article" date="2021" name="Proc. Natl. Acad. Sci. U.S.A.">
        <title>Three genomes in the algal genus Volvox reveal the fate of a haploid sex-determining region after a transition to homothallism.</title>
        <authorList>
            <person name="Yamamoto K."/>
            <person name="Hamaji T."/>
            <person name="Kawai-Toyooka H."/>
            <person name="Matsuzaki R."/>
            <person name="Takahashi F."/>
            <person name="Nishimura Y."/>
            <person name="Kawachi M."/>
            <person name="Noguchi H."/>
            <person name="Minakuchi Y."/>
            <person name="Umen J.G."/>
            <person name="Toyoda A."/>
            <person name="Nozaki H."/>
        </authorList>
    </citation>
    <scope>NUCLEOTIDE SEQUENCE</scope>
    <source>
        <strain evidence="3">NIES-3780</strain>
    </source>
</reference>
<dbReference type="InterPro" id="IPR020057">
    <property type="entry name" value="Ribosomal_bL25_b-dom"/>
</dbReference>
<dbReference type="SUPFAM" id="SSF50715">
    <property type="entry name" value="Ribosomal protein L25-like"/>
    <property type="match status" value="1"/>
</dbReference>
<dbReference type="InterPro" id="IPR037121">
    <property type="entry name" value="Ribosomal_bL25_C"/>
</dbReference>
<organism evidence="3 4">
    <name type="scientific">Volvox africanus</name>
    <dbReference type="NCBI Taxonomy" id="51714"/>
    <lineage>
        <taxon>Eukaryota</taxon>
        <taxon>Viridiplantae</taxon>
        <taxon>Chlorophyta</taxon>
        <taxon>core chlorophytes</taxon>
        <taxon>Chlorophyceae</taxon>
        <taxon>CS clade</taxon>
        <taxon>Chlamydomonadales</taxon>
        <taxon>Volvocaceae</taxon>
        <taxon>Volvox</taxon>
    </lineage>
</organism>
<evidence type="ECO:0000259" key="2">
    <source>
        <dbReference type="Pfam" id="PF14693"/>
    </source>
</evidence>
<keyword evidence="4" id="KW-1185">Reference proteome</keyword>
<dbReference type="PANTHER" id="PTHR33284:SF1">
    <property type="entry name" value="RIBOSOMAL PROTEIN L25_GLN-TRNA SYNTHETASE, ANTI-CODON-BINDING DOMAIN-CONTAINING PROTEIN"/>
    <property type="match status" value="1"/>
</dbReference>
<dbReference type="InterPro" id="IPR020930">
    <property type="entry name" value="Ribosomal_uL5_bac-type"/>
</dbReference>
<feature type="domain" description="Large ribosomal subunit protein bL25 beta" evidence="2">
    <location>
        <begin position="274"/>
        <end position="355"/>
    </location>
</feature>
<name>A0A8J4EZ55_9CHLO</name>